<dbReference type="GO" id="GO:0008270">
    <property type="term" value="F:zinc ion binding"/>
    <property type="evidence" value="ECO:0007669"/>
    <property type="project" value="UniProtKB-KW"/>
</dbReference>
<sequence length="841" mass="93881">MMPQPPGGRPPPPGMRPPRPPPHGMVRPPPPGFRPPPGPHGPPMGPHGGPHGPRMGPPGMPPRPPPPGMMRRGGMMRPPMMPPRFGPPGPPGPCPPMGPPFMMRLARGGRRGGVAGGKNRKMKSKSKSGTNRPQAELEAAELAKPWVNDVIRPEIVKKHKLHAEARASKDVKDWEAFKEQKKKVAVMVNEAKLEYIGSHPEEVSVSVSDSTKKDQSYQYQPYASSNGSYDYQNQSPLSATNVSYNYQSQSQPTSSASYDYQNQTHVTTNQSPLSTNNVSYNYQSQSQPTSTTSYDYQNQTQVTTSGTYGYQYQPQDGSSGSYDYQPQTQENSNASYDYQAWYNSTNQYYGPSGSTQDQWYNQWYEQQYSSYQQYAVPYQQLSNECPSQSPAPSPSYSSKPYNQRTPQSHRDQRERQNNVSSRRKFDELSMFYCESCDRSFPDEIKLKEHMSEHRVCGIDGCKFAAHSKVVDKHVRMQHDTGLYRRMKNNDDSEKWRAERKMKYPSKANIEARELQQQEMIKRGEVMGFNQNRQRNSRGLGGFGSRGRGRSNAPCTPQNPNISDIKQEKSPPTQWKPQFPLPVVQDVDILVRGKLTKFLGTAHLKSEKEKVEEVMAASGAFNNLCGYGTESSDEEIDKNEDGIENEKPTDKTVDGRSEDNGVENSALLSTSNGCGDAEIESAASLKVNTSKDGESTASPSKLDASVVDEDGAESDSSAPEEIPISKGGDGGDCETSNPINEPRKRNHSTMENEEKNKSIQGEEAHNPSKRPRVPFKQRNGWKDAHQPRKPMRPRPPTLLEKLLAPDIQQERNVILQCVRYVVAQKFFNIDQSSSELKASASC</sequence>
<feature type="region of interest" description="Disordered" evidence="2">
    <location>
        <begin position="1"/>
        <end position="136"/>
    </location>
</feature>
<proteinExistence type="predicted"/>
<feature type="compositionally biased region" description="Polar residues" evidence="2">
    <location>
        <begin position="552"/>
        <end position="575"/>
    </location>
</feature>
<dbReference type="Pfam" id="PF10453">
    <property type="entry name" value="NUFIP1"/>
    <property type="match status" value="1"/>
</dbReference>
<keyword evidence="1" id="KW-0863">Zinc-finger</keyword>
<comment type="caution">
    <text evidence="4">The sequence shown here is derived from an EMBL/GenBank/DDBJ whole genome shotgun (WGS) entry which is preliminary data.</text>
</comment>
<dbReference type="InterPro" id="IPR013087">
    <property type="entry name" value="Znf_C2H2_type"/>
</dbReference>
<dbReference type="SMART" id="SM00355">
    <property type="entry name" value="ZnF_C2H2"/>
    <property type="match status" value="2"/>
</dbReference>
<feature type="compositionally biased region" description="Low complexity" evidence="2">
    <location>
        <begin position="382"/>
        <end position="400"/>
    </location>
</feature>
<evidence type="ECO:0000256" key="1">
    <source>
        <dbReference type="PROSITE-ProRule" id="PRU00042"/>
    </source>
</evidence>
<accession>A0AAV7XCU5</accession>
<keyword evidence="5" id="KW-1185">Reference proteome</keyword>
<feature type="compositionally biased region" description="Polar residues" evidence="2">
    <location>
        <begin position="216"/>
        <end position="278"/>
    </location>
</feature>
<name>A0AAV7XCU5_9NEOP</name>
<dbReference type="InterPro" id="IPR019496">
    <property type="entry name" value="NUFIP1_cons_dom"/>
</dbReference>
<feature type="compositionally biased region" description="Pro residues" evidence="2">
    <location>
        <begin position="1"/>
        <end position="45"/>
    </location>
</feature>
<dbReference type="PROSITE" id="PS50157">
    <property type="entry name" value="ZINC_FINGER_C2H2_2"/>
    <property type="match status" value="1"/>
</dbReference>
<feature type="region of interest" description="Disordered" evidence="2">
    <location>
        <begin position="382"/>
        <end position="421"/>
    </location>
</feature>
<feature type="compositionally biased region" description="Basic and acidic residues" evidence="2">
    <location>
        <begin position="638"/>
        <end position="658"/>
    </location>
</feature>
<evidence type="ECO:0000259" key="3">
    <source>
        <dbReference type="PROSITE" id="PS50157"/>
    </source>
</evidence>
<keyword evidence="1" id="KW-0862">Zinc</keyword>
<feature type="region of interest" description="Disordered" evidence="2">
    <location>
        <begin position="627"/>
        <end position="794"/>
    </location>
</feature>
<dbReference type="InterPro" id="IPR039136">
    <property type="entry name" value="NUFIP1-like"/>
</dbReference>
<feature type="domain" description="C2H2-type" evidence="3">
    <location>
        <begin position="431"/>
        <end position="453"/>
    </location>
</feature>
<protein>
    <recommendedName>
        <fullName evidence="3">C2H2-type domain-containing protein</fullName>
    </recommendedName>
</protein>
<gene>
    <name evidence="4" type="ORF">ONE63_010429</name>
</gene>
<feature type="region of interest" description="Disordered" evidence="2">
    <location>
        <begin position="307"/>
        <end position="329"/>
    </location>
</feature>
<dbReference type="GO" id="GO:0003723">
    <property type="term" value="F:RNA binding"/>
    <property type="evidence" value="ECO:0007669"/>
    <property type="project" value="InterPro"/>
</dbReference>
<dbReference type="AlphaFoldDB" id="A0AAV7XCU5"/>
<dbReference type="PANTHER" id="PTHR13309">
    <property type="entry name" value="NUCLEAR FRAGILE X MENTAL RETARDATION PROTEIN INTERACTING PROTEIN 1"/>
    <property type="match status" value="1"/>
</dbReference>
<dbReference type="PROSITE" id="PS00028">
    <property type="entry name" value="ZINC_FINGER_C2H2_1"/>
    <property type="match status" value="1"/>
</dbReference>
<organism evidence="4 5">
    <name type="scientific">Megalurothrips usitatus</name>
    <name type="common">bean blossom thrips</name>
    <dbReference type="NCBI Taxonomy" id="439358"/>
    <lineage>
        <taxon>Eukaryota</taxon>
        <taxon>Metazoa</taxon>
        <taxon>Ecdysozoa</taxon>
        <taxon>Arthropoda</taxon>
        <taxon>Hexapoda</taxon>
        <taxon>Insecta</taxon>
        <taxon>Pterygota</taxon>
        <taxon>Neoptera</taxon>
        <taxon>Paraneoptera</taxon>
        <taxon>Thysanoptera</taxon>
        <taxon>Terebrantia</taxon>
        <taxon>Thripoidea</taxon>
        <taxon>Thripidae</taxon>
        <taxon>Megalurothrips</taxon>
    </lineage>
</organism>
<evidence type="ECO:0000313" key="5">
    <source>
        <dbReference type="Proteomes" id="UP001075354"/>
    </source>
</evidence>
<feature type="compositionally biased region" description="Low complexity" evidence="2">
    <location>
        <begin position="279"/>
        <end position="295"/>
    </location>
</feature>
<evidence type="ECO:0000256" key="2">
    <source>
        <dbReference type="SAM" id="MobiDB-lite"/>
    </source>
</evidence>
<dbReference type="GO" id="GO:0000492">
    <property type="term" value="P:box C/D snoRNP assembly"/>
    <property type="evidence" value="ECO:0007669"/>
    <property type="project" value="TreeGrafter"/>
</dbReference>
<feature type="region of interest" description="Disordered" evidence="2">
    <location>
        <begin position="198"/>
        <end position="295"/>
    </location>
</feature>
<dbReference type="GO" id="GO:0005634">
    <property type="term" value="C:nucleus"/>
    <property type="evidence" value="ECO:0007669"/>
    <property type="project" value="TreeGrafter"/>
</dbReference>
<reference evidence="4" key="1">
    <citation type="submission" date="2022-12" db="EMBL/GenBank/DDBJ databases">
        <title>Chromosome-level genome assembly of the bean flower thrips Megalurothrips usitatus.</title>
        <authorList>
            <person name="Ma L."/>
            <person name="Liu Q."/>
            <person name="Li H."/>
            <person name="Cai W."/>
        </authorList>
    </citation>
    <scope>NUCLEOTIDE SEQUENCE</scope>
    <source>
        <strain evidence="4">Cailab_2022a</strain>
    </source>
</reference>
<dbReference type="EMBL" id="JAPTSV010000009">
    <property type="protein sequence ID" value="KAJ1523873.1"/>
    <property type="molecule type" value="Genomic_DNA"/>
</dbReference>
<dbReference type="Proteomes" id="UP001075354">
    <property type="component" value="Chromosome 9"/>
</dbReference>
<keyword evidence="1" id="KW-0479">Metal-binding</keyword>
<evidence type="ECO:0000313" key="4">
    <source>
        <dbReference type="EMBL" id="KAJ1523873.1"/>
    </source>
</evidence>
<feature type="compositionally biased region" description="Basic and acidic residues" evidence="2">
    <location>
        <begin position="747"/>
        <end position="765"/>
    </location>
</feature>
<feature type="compositionally biased region" description="Pro residues" evidence="2">
    <location>
        <begin position="55"/>
        <end position="68"/>
    </location>
</feature>
<feature type="compositionally biased region" description="Polar residues" evidence="2">
    <location>
        <begin position="661"/>
        <end position="672"/>
    </location>
</feature>
<feature type="compositionally biased region" description="Low complexity" evidence="2">
    <location>
        <begin position="69"/>
        <end position="78"/>
    </location>
</feature>
<feature type="region of interest" description="Disordered" evidence="2">
    <location>
        <begin position="531"/>
        <end position="578"/>
    </location>
</feature>
<dbReference type="PANTHER" id="PTHR13309:SF0">
    <property type="entry name" value="FMR1-INTERACTING PROTEIN NUFIP1"/>
    <property type="match status" value="1"/>
</dbReference>
<feature type="compositionally biased region" description="Pro residues" evidence="2">
    <location>
        <begin position="79"/>
        <end position="99"/>
    </location>
</feature>